<dbReference type="InterPro" id="IPR000515">
    <property type="entry name" value="MetI-like"/>
</dbReference>
<dbReference type="RefSeq" id="WP_068040141.1">
    <property type="nucleotide sequence ID" value="NZ_JAAXOO010000002.1"/>
</dbReference>
<keyword evidence="5 7" id="KW-1133">Transmembrane helix</keyword>
<feature type="transmembrane region" description="Helical" evidence="7">
    <location>
        <begin position="132"/>
        <end position="159"/>
    </location>
</feature>
<accession>A0A846XD15</accession>
<dbReference type="GO" id="GO:0005886">
    <property type="term" value="C:plasma membrane"/>
    <property type="evidence" value="ECO:0007669"/>
    <property type="project" value="UniProtKB-SubCell"/>
</dbReference>
<protein>
    <submittedName>
        <fullName evidence="9">ABC transporter permease</fullName>
    </submittedName>
</protein>
<comment type="similarity">
    <text evidence="7">Belongs to the binding-protein-dependent transport system permease family.</text>
</comment>
<dbReference type="SUPFAM" id="SSF161098">
    <property type="entry name" value="MetI-like"/>
    <property type="match status" value="1"/>
</dbReference>
<keyword evidence="10" id="KW-1185">Reference proteome</keyword>
<reference evidence="9 10" key="1">
    <citation type="submission" date="2020-04" db="EMBL/GenBank/DDBJ databases">
        <title>MicrobeNet Type strains.</title>
        <authorList>
            <person name="Nicholson A.C."/>
        </authorList>
    </citation>
    <scope>NUCLEOTIDE SEQUENCE [LARGE SCALE GENOMIC DNA]</scope>
    <source>
        <strain evidence="9 10">DSM 45078</strain>
    </source>
</reference>
<dbReference type="InterPro" id="IPR045621">
    <property type="entry name" value="BPD_transp_1_N"/>
</dbReference>
<keyword evidence="3" id="KW-1003">Cell membrane</keyword>
<evidence type="ECO:0000256" key="6">
    <source>
        <dbReference type="ARBA" id="ARBA00023136"/>
    </source>
</evidence>
<evidence type="ECO:0000256" key="1">
    <source>
        <dbReference type="ARBA" id="ARBA00004651"/>
    </source>
</evidence>
<dbReference type="PROSITE" id="PS50928">
    <property type="entry name" value="ABC_TM1"/>
    <property type="match status" value="1"/>
</dbReference>
<sequence length="317" mass="34058">MARTVVDKVIELFVVLFVVSLGTFTLVSLIPGDPAVSILGEGHAAEDYARVRAEMGLDDPFLTRYWEWLAGAVGGDLGTSLVPPQNSVTESVAAAFPVSVQLAVMGLVIALAVAVPLAVWSARHQGGWIDRTISACTFGVLSIPSFLSGLLLIMLMVNHLGWFPRSQWVRLSDGPVQNLYHAILPAVAISLLEMAMFLRILRSDLIQTLKENFILVAKAKGMSNARLLFSDALRPSSFSLITMLGVVLGSMIGSMVIVETLFSLPGLGSLVVRAAQQGDMPMVQGVVLVIAVVYVVANSVIDISYGYLDPRSRRAHV</sequence>
<feature type="domain" description="ABC transmembrane type-1" evidence="8">
    <location>
        <begin position="96"/>
        <end position="305"/>
    </location>
</feature>
<dbReference type="GO" id="GO:0055085">
    <property type="term" value="P:transmembrane transport"/>
    <property type="evidence" value="ECO:0007669"/>
    <property type="project" value="InterPro"/>
</dbReference>
<keyword evidence="2 7" id="KW-0813">Transport</keyword>
<keyword evidence="6 7" id="KW-0472">Membrane</keyword>
<dbReference type="AlphaFoldDB" id="A0A846XD15"/>
<evidence type="ECO:0000256" key="2">
    <source>
        <dbReference type="ARBA" id="ARBA00022448"/>
    </source>
</evidence>
<name>A0A846XD15_9NOCA</name>
<comment type="caution">
    <text evidence="9">The sequence shown here is derived from an EMBL/GenBank/DDBJ whole genome shotgun (WGS) entry which is preliminary data.</text>
</comment>
<evidence type="ECO:0000313" key="10">
    <source>
        <dbReference type="Proteomes" id="UP000565715"/>
    </source>
</evidence>
<dbReference type="PANTHER" id="PTHR43163:SF3">
    <property type="entry name" value="PEPTIDE ABC TRANSPORTER PERMEASE PROTEIN"/>
    <property type="match status" value="1"/>
</dbReference>
<comment type="subcellular location">
    <subcellularLocation>
        <location evidence="1 7">Cell membrane</location>
        <topology evidence="1 7">Multi-pass membrane protein</topology>
    </subcellularLocation>
</comment>
<dbReference type="Pfam" id="PF19300">
    <property type="entry name" value="BPD_transp_1_N"/>
    <property type="match status" value="1"/>
</dbReference>
<dbReference type="Pfam" id="PF00528">
    <property type="entry name" value="BPD_transp_1"/>
    <property type="match status" value="1"/>
</dbReference>
<dbReference type="Proteomes" id="UP000565715">
    <property type="component" value="Unassembled WGS sequence"/>
</dbReference>
<gene>
    <name evidence="9" type="ORF">HGA13_09410</name>
</gene>
<dbReference type="EMBL" id="JAAXOO010000002">
    <property type="protein sequence ID" value="NKY33285.1"/>
    <property type="molecule type" value="Genomic_DNA"/>
</dbReference>
<dbReference type="PANTHER" id="PTHR43163">
    <property type="entry name" value="DIPEPTIDE TRANSPORT SYSTEM PERMEASE PROTEIN DPPB-RELATED"/>
    <property type="match status" value="1"/>
</dbReference>
<proteinExistence type="inferred from homology"/>
<dbReference type="CDD" id="cd06261">
    <property type="entry name" value="TM_PBP2"/>
    <property type="match status" value="1"/>
</dbReference>
<dbReference type="InterPro" id="IPR035906">
    <property type="entry name" value="MetI-like_sf"/>
</dbReference>
<keyword evidence="4 7" id="KW-0812">Transmembrane</keyword>
<evidence type="ECO:0000313" key="9">
    <source>
        <dbReference type="EMBL" id="NKY33285.1"/>
    </source>
</evidence>
<evidence type="ECO:0000256" key="4">
    <source>
        <dbReference type="ARBA" id="ARBA00022692"/>
    </source>
</evidence>
<feature type="transmembrane region" description="Helical" evidence="7">
    <location>
        <begin position="179"/>
        <end position="201"/>
    </location>
</feature>
<feature type="transmembrane region" description="Helical" evidence="7">
    <location>
        <begin position="238"/>
        <end position="262"/>
    </location>
</feature>
<dbReference type="Gene3D" id="1.10.3720.10">
    <property type="entry name" value="MetI-like"/>
    <property type="match status" value="1"/>
</dbReference>
<feature type="transmembrane region" description="Helical" evidence="7">
    <location>
        <begin position="98"/>
        <end position="120"/>
    </location>
</feature>
<evidence type="ECO:0000256" key="7">
    <source>
        <dbReference type="RuleBase" id="RU363032"/>
    </source>
</evidence>
<evidence type="ECO:0000256" key="5">
    <source>
        <dbReference type="ARBA" id="ARBA00022989"/>
    </source>
</evidence>
<evidence type="ECO:0000259" key="8">
    <source>
        <dbReference type="PROSITE" id="PS50928"/>
    </source>
</evidence>
<feature type="transmembrane region" description="Helical" evidence="7">
    <location>
        <begin position="282"/>
        <end position="308"/>
    </location>
</feature>
<feature type="transmembrane region" description="Helical" evidence="7">
    <location>
        <begin position="12"/>
        <end position="30"/>
    </location>
</feature>
<evidence type="ECO:0000256" key="3">
    <source>
        <dbReference type="ARBA" id="ARBA00022475"/>
    </source>
</evidence>
<organism evidence="9 10">
    <name type="scientific">Nocardia speluncae</name>
    <dbReference type="NCBI Taxonomy" id="419477"/>
    <lineage>
        <taxon>Bacteria</taxon>
        <taxon>Bacillati</taxon>
        <taxon>Actinomycetota</taxon>
        <taxon>Actinomycetes</taxon>
        <taxon>Mycobacteriales</taxon>
        <taxon>Nocardiaceae</taxon>
        <taxon>Nocardia</taxon>
    </lineage>
</organism>